<protein>
    <submittedName>
        <fullName evidence="1">11231_t:CDS:1</fullName>
    </submittedName>
</protein>
<dbReference type="InterPro" id="IPR018247">
    <property type="entry name" value="EF_Hand_1_Ca_BS"/>
</dbReference>
<dbReference type="Proteomes" id="UP000789396">
    <property type="component" value="Unassembled WGS sequence"/>
</dbReference>
<name>A0A9N8YSC8_9GLOM</name>
<reference evidence="1" key="1">
    <citation type="submission" date="2021-06" db="EMBL/GenBank/DDBJ databases">
        <authorList>
            <person name="Kallberg Y."/>
            <person name="Tangrot J."/>
            <person name="Rosling A."/>
        </authorList>
    </citation>
    <scope>NUCLEOTIDE SEQUENCE</scope>
    <source>
        <strain evidence="1">IN212</strain>
    </source>
</reference>
<comment type="caution">
    <text evidence="1">The sequence shown here is derived from an EMBL/GenBank/DDBJ whole genome shotgun (WGS) entry which is preliminary data.</text>
</comment>
<organism evidence="1 2">
    <name type="scientific">Racocetra fulgida</name>
    <dbReference type="NCBI Taxonomy" id="60492"/>
    <lineage>
        <taxon>Eukaryota</taxon>
        <taxon>Fungi</taxon>
        <taxon>Fungi incertae sedis</taxon>
        <taxon>Mucoromycota</taxon>
        <taxon>Glomeromycotina</taxon>
        <taxon>Glomeromycetes</taxon>
        <taxon>Diversisporales</taxon>
        <taxon>Gigasporaceae</taxon>
        <taxon>Racocetra</taxon>
    </lineage>
</organism>
<dbReference type="AlphaFoldDB" id="A0A9N8YSC8"/>
<dbReference type="EMBL" id="CAJVPZ010000022">
    <property type="protein sequence ID" value="CAG8449634.1"/>
    <property type="molecule type" value="Genomic_DNA"/>
</dbReference>
<proteinExistence type="predicted"/>
<evidence type="ECO:0000313" key="2">
    <source>
        <dbReference type="Proteomes" id="UP000789396"/>
    </source>
</evidence>
<keyword evidence="2" id="KW-1185">Reference proteome</keyword>
<evidence type="ECO:0000313" key="1">
    <source>
        <dbReference type="EMBL" id="CAG8449634.1"/>
    </source>
</evidence>
<gene>
    <name evidence="1" type="ORF">RFULGI_LOCUS157</name>
</gene>
<accession>A0A9N8YSC8</accession>
<dbReference type="PROSITE" id="PS00018">
    <property type="entry name" value="EF_HAND_1"/>
    <property type="match status" value="1"/>
</dbReference>
<sequence length="116" mass="13462">MDDLELSLKVCQDADSSKRLSAEELNKIISEGEKLLLYQQFRQQLQTLEQEYNTFSQNTPYQIHSNAITTSKMIDTKEITQKLQSLKIGSQQIDFEIPEEEQEQSQIEIPPKNNNN</sequence>
<dbReference type="OrthoDB" id="2448185at2759"/>